<organism evidence="4 5">
    <name type="scientific">Roseinatronobacter bogoriensis subsp. barguzinensis</name>
    <dbReference type="NCBI Taxonomy" id="441209"/>
    <lineage>
        <taxon>Bacteria</taxon>
        <taxon>Pseudomonadati</taxon>
        <taxon>Pseudomonadota</taxon>
        <taxon>Alphaproteobacteria</taxon>
        <taxon>Rhodobacterales</taxon>
        <taxon>Paracoccaceae</taxon>
        <taxon>Roseinatronobacter</taxon>
    </lineage>
</organism>
<dbReference type="Gene3D" id="3.40.190.10">
    <property type="entry name" value="Periplasmic binding protein-like II"/>
    <property type="match status" value="1"/>
</dbReference>
<evidence type="ECO:0000313" key="5">
    <source>
        <dbReference type="Proteomes" id="UP000228948"/>
    </source>
</evidence>
<sequence length="544" mass="60649">MTHTKRKATELHRAAKLYASECKEGKLSRREFLTRATALGVAAPAAYGLLGLAAPEAKAQTPQMGGTVRIQMDVRAQRDPRTWDWSELANACRGWLEYLVQYNRDGTITPVLLESWEANDEATEYTLNVRQGVTWNNGDPFTAEDVAHNFERWCDSSVEGNSMASRLGAIMEDGQLREGAVEVVDEHTVRLHLSSPDITVLTGLADYPAAVVHPSFNGDPIGNPIGTGAYRPVSYDTGIGAVIERNPDHTWWNEGNGAWLDRIEFVDLGTDPAAWVAAAEGGEIDMLYETTGDFLDIFSAIGMTQTEAITSATLCVRFNQDNPPYDNRNVRLALQMAVDNAQVLELGYNDQGIAAENHHVCPVHPEYAELPPLTVDRERAKAMLEEEGHGDTEFELISSDETFHSDTCDNVAAQIRAAGINIRRTILPGATFWGDWLTYPFSATSWAMRPLGVQVLNLAYRSGEAWNESAFSNAEFDELLEQANGIVDADERREVMRRLQEIMQEEGVSIIPYWRSLFRHARPNINGAEMHPTFEVHFQNYWLS</sequence>
<comment type="subcellular location">
    <subcellularLocation>
        <location evidence="1">Periplasm</location>
    </subcellularLocation>
</comment>
<dbReference type="GO" id="GO:0030288">
    <property type="term" value="C:outer membrane-bounded periplasmic space"/>
    <property type="evidence" value="ECO:0007669"/>
    <property type="project" value="UniProtKB-ARBA"/>
</dbReference>
<dbReference type="Pfam" id="PF00496">
    <property type="entry name" value="SBP_bac_5"/>
    <property type="match status" value="1"/>
</dbReference>
<reference evidence="4 5" key="1">
    <citation type="submission" date="2017-11" db="EMBL/GenBank/DDBJ databases">
        <title>Revised Sequence and Annotation of the Rhodobaca barguzinensis strain alga05 Genome.</title>
        <authorList>
            <person name="Kopejtka K."/>
            <person name="Tomasch J.M."/>
            <person name="Bunk B."/>
            <person name="Koblizek M."/>
        </authorList>
    </citation>
    <scope>NUCLEOTIDE SEQUENCE [LARGE SCALE GENOMIC DNA]</scope>
    <source>
        <strain evidence="5">alga05</strain>
    </source>
</reference>
<evidence type="ECO:0000259" key="3">
    <source>
        <dbReference type="Pfam" id="PF00496"/>
    </source>
</evidence>
<gene>
    <name evidence="4" type="ORF">BG454_17945</name>
</gene>
<proteinExistence type="inferred from homology"/>
<dbReference type="InterPro" id="IPR000914">
    <property type="entry name" value="SBP_5_dom"/>
</dbReference>
<dbReference type="GO" id="GO:0015833">
    <property type="term" value="P:peptide transport"/>
    <property type="evidence" value="ECO:0007669"/>
    <property type="project" value="TreeGrafter"/>
</dbReference>
<evidence type="ECO:0000256" key="1">
    <source>
        <dbReference type="ARBA" id="ARBA00004418"/>
    </source>
</evidence>
<evidence type="ECO:0000313" key="4">
    <source>
        <dbReference type="EMBL" id="ATX67461.1"/>
    </source>
</evidence>
<dbReference type="Proteomes" id="UP000228948">
    <property type="component" value="Chromosome"/>
</dbReference>
<dbReference type="PROSITE" id="PS51318">
    <property type="entry name" value="TAT"/>
    <property type="match status" value="1"/>
</dbReference>
<dbReference type="RefSeq" id="WP_071482408.1">
    <property type="nucleotide sequence ID" value="NZ_CP024899.1"/>
</dbReference>
<name>A0A2K8KDD9_9RHOB</name>
<evidence type="ECO:0000256" key="2">
    <source>
        <dbReference type="ARBA" id="ARBA00005695"/>
    </source>
</evidence>
<protein>
    <submittedName>
        <fullName evidence="4">Diguanylate cyclase</fullName>
    </submittedName>
</protein>
<dbReference type="CDD" id="cd08503">
    <property type="entry name" value="PBP2_NikA_DppA_OppA_like_17"/>
    <property type="match status" value="1"/>
</dbReference>
<dbReference type="SUPFAM" id="SSF53850">
    <property type="entry name" value="Periplasmic binding protein-like II"/>
    <property type="match status" value="1"/>
</dbReference>
<dbReference type="InterPro" id="IPR006311">
    <property type="entry name" value="TAT_signal"/>
</dbReference>
<dbReference type="KEGG" id="rbg:BG454_17945"/>
<dbReference type="PANTHER" id="PTHR30290">
    <property type="entry name" value="PERIPLASMIC BINDING COMPONENT OF ABC TRANSPORTER"/>
    <property type="match status" value="1"/>
</dbReference>
<keyword evidence="5" id="KW-1185">Reference proteome</keyword>
<dbReference type="GO" id="GO:1904680">
    <property type="term" value="F:peptide transmembrane transporter activity"/>
    <property type="evidence" value="ECO:0007669"/>
    <property type="project" value="TreeGrafter"/>
</dbReference>
<dbReference type="STRING" id="441209.GCA_001870665_03431"/>
<dbReference type="PIRSF" id="PIRSF002741">
    <property type="entry name" value="MppA"/>
    <property type="match status" value="1"/>
</dbReference>
<dbReference type="InterPro" id="IPR030678">
    <property type="entry name" value="Peptide/Ni-bd"/>
</dbReference>
<feature type="domain" description="Solute-binding protein family 5" evidence="3">
    <location>
        <begin position="108"/>
        <end position="449"/>
    </location>
</feature>
<dbReference type="InterPro" id="IPR039424">
    <property type="entry name" value="SBP_5"/>
</dbReference>
<dbReference type="GO" id="GO:0043190">
    <property type="term" value="C:ATP-binding cassette (ABC) transporter complex"/>
    <property type="evidence" value="ECO:0007669"/>
    <property type="project" value="InterPro"/>
</dbReference>
<dbReference type="OrthoDB" id="9803988at2"/>
<dbReference type="EMBL" id="CP024899">
    <property type="protein sequence ID" value="ATX67461.1"/>
    <property type="molecule type" value="Genomic_DNA"/>
</dbReference>
<accession>A0A2K8KDD9</accession>
<dbReference type="AlphaFoldDB" id="A0A2K8KDD9"/>
<comment type="similarity">
    <text evidence="2">Belongs to the bacterial solute-binding protein 5 family.</text>
</comment>
<dbReference type="Gene3D" id="3.10.105.10">
    <property type="entry name" value="Dipeptide-binding Protein, Domain 3"/>
    <property type="match status" value="1"/>
</dbReference>